<dbReference type="FunFam" id="3.40.50.12780:FF:000012">
    <property type="entry name" value="Non-ribosomal peptide synthetase"/>
    <property type="match status" value="1"/>
</dbReference>
<dbReference type="FunFam" id="3.30.300.30:FF:000010">
    <property type="entry name" value="Enterobactin synthetase component F"/>
    <property type="match status" value="1"/>
</dbReference>
<dbReference type="InterPro" id="IPR009081">
    <property type="entry name" value="PP-bd_ACP"/>
</dbReference>
<dbReference type="PROSITE" id="PS50075">
    <property type="entry name" value="CARRIER"/>
    <property type="match status" value="1"/>
</dbReference>
<evidence type="ECO:0000256" key="4">
    <source>
        <dbReference type="ARBA" id="ARBA00022553"/>
    </source>
</evidence>
<evidence type="ECO:0000313" key="7">
    <source>
        <dbReference type="Proteomes" id="UP000321479"/>
    </source>
</evidence>
<dbReference type="InterPro" id="IPR001031">
    <property type="entry name" value="Thioesterase"/>
</dbReference>
<dbReference type="GO" id="GO:0043041">
    <property type="term" value="P:amino acid activation for nonribosomal peptide biosynthetic process"/>
    <property type="evidence" value="ECO:0007669"/>
    <property type="project" value="TreeGrafter"/>
</dbReference>
<dbReference type="OrthoDB" id="4317020at2"/>
<dbReference type="InterPro" id="IPR036736">
    <property type="entry name" value="ACP-like_sf"/>
</dbReference>
<dbReference type="GO" id="GO:0031177">
    <property type="term" value="F:phosphopantetheine binding"/>
    <property type="evidence" value="ECO:0007669"/>
    <property type="project" value="InterPro"/>
</dbReference>
<accession>A0A5B8V1E2</accession>
<comment type="cofactor">
    <cofactor evidence="1">
        <name>pantetheine 4'-phosphate</name>
        <dbReference type="ChEBI" id="CHEBI:47942"/>
    </cofactor>
</comment>
<dbReference type="InterPro" id="IPR010071">
    <property type="entry name" value="AA_adenyl_dom"/>
</dbReference>
<dbReference type="CDD" id="cd05930">
    <property type="entry name" value="A_NRPS"/>
    <property type="match status" value="1"/>
</dbReference>
<organism evidence="6 7">
    <name type="scientific">Mucilaginibacter ginsenosidivorans</name>
    <dbReference type="NCBI Taxonomy" id="398053"/>
    <lineage>
        <taxon>Bacteria</taxon>
        <taxon>Pseudomonadati</taxon>
        <taxon>Bacteroidota</taxon>
        <taxon>Sphingobacteriia</taxon>
        <taxon>Sphingobacteriales</taxon>
        <taxon>Sphingobacteriaceae</taxon>
        <taxon>Mucilaginibacter</taxon>
    </lineage>
</organism>
<dbReference type="Pfam" id="PF13193">
    <property type="entry name" value="AMP-binding_C"/>
    <property type="match status" value="1"/>
</dbReference>
<keyword evidence="7" id="KW-1185">Reference proteome</keyword>
<dbReference type="InterPro" id="IPR001242">
    <property type="entry name" value="Condensation_dom"/>
</dbReference>
<reference evidence="6 7" key="1">
    <citation type="journal article" date="2017" name="Curr. Microbiol.">
        <title>Mucilaginibacter ginsenosidivorans sp. nov., Isolated from Soil of Ginseng Field.</title>
        <authorList>
            <person name="Kim M.M."/>
            <person name="Siddiqi M.Z."/>
            <person name="Im W.T."/>
        </authorList>
    </citation>
    <scope>NUCLEOTIDE SEQUENCE [LARGE SCALE GENOMIC DNA]</scope>
    <source>
        <strain evidence="6 7">Gsoil 3017</strain>
    </source>
</reference>
<dbReference type="Pfam" id="PF00501">
    <property type="entry name" value="AMP-binding"/>
    <property type="match status" value="1"/>
</dbReference>
<dbReference type="KEGG" id="mgin:FRZ54_17885"/>
<dbReference type="Pfam" id="PF00975">
    <property type="entry name" value="Thioesterase"/>
    <property type="match status" value="1"/>
</dbReference>
<dbReference type="NCBIfam" id="TIGR01733">
    <property type="entry name" value="AA-adenyl-dom"/>
    <property type="match status" value="1"/>
</dbReference>
<dbReference type="Proteomes" id="UP000321479">
    <property type="component" value="Chromosome"/>
</dbReference>
<evidence type="ECO:0000256" key="3">
    <source>
        <dbReference type="ARBA" id="ARBA00022450"/>
    </source>
</evidence>
<gene>
    <name evidence="6" type="ORF">FRZ54_17885</name>
</gene>
<dbReference type="Pfam" id="PF00550">
    <property type="entry name" value="PP-binding"/>
    <property type="match status" value="1"/>
</dbReference>
<dbReference type="SUPFAM" id="SSF47336">
    <property type="entry name" value="ACP-like"/>
    <property type="match status" value="1"/>
</dbReference>
<dbReference type="SUPFAM" id="SSF53474">
    <property type="entry name" value="alpha/beta-Hydrolases"/>
    <property type="match status" value="1"/>
</dbReference>
<dbReference type="GO" id="GO:0044550">
    <property type="term" value="P:secondary metabolite biosynthetic process"/>
    <property type="evidence" value="ECO:0007669"/>
    <property type="project" value="UniProtKB-ARBA"/>
</dbReference>
<dbReference type="PANTHER" id="PTHR45527">
    <property type="entry name" value="NONRIBOSOMAL PEPTIDE SYNTHETASE"/>
    <property type="match status" value="1"/>
</dbReference>
<dbReference type="SMART" id="SM00823">
    <property type="entry name" value="PKS_PP"/>
    <property type="match status" value="1"/>
</dbReference>
<dbReference type="FunFam" id="3.40.50.980:FF:000001">
    <property type="entry name" value="Non-ribosomal peptide synthetase"/>
    <property type="match status" value="1"/>
</dbReference>
<dbReference type="InterPro" id="IPR025110">
    <property type="entry name" value="AMP-bd_C"/>
</dbReference>
<dbReference type="Pfam" id="PF00668">
    <property type="entry name" value="Condensation"/>
    <property type="match status" value="1"/>
</dbReference>
<evidence type="ECO:0000256" key="1">
    <source>
        <dbReference type="ARBA" id="ARBA00001957"/>
    </source>
</evidence>
<name>A0A5B8V1E2_9SPHI</name>
<dbReference type="RefSeq" id="WP_147033106.1">
    <property type="nucleotide sequence ID" value="NZ_CP042436.1"/>
</dbReference>
<dbReference type="SUPFAM" id="SSF52777">
    <property type="entry name" value="CoA-dependent acyltransferases"/>
    <property type="match status" value="1"/>
</dbReference>
<dbReference type="GO" id="GO:0003824">
    <property type="term" value="F:catalytic activity"/>
    <property type="evidence" value="ECO:0007669"/>
    <property type="project" value="InterPro"/>
</dbReference>
<dbReference type="GO" id="GO:0005737">
    <property type="term" value="C:cytoplasm"/>
    <property type="evidence" value="ECO:0007669"/>
    <property type="project" value="TreeGrafter"/>
</dbReference>
<dbReference type="InterPro" id="IPR000873">
    <property type="entry name" value="AMP-dep_synth/lig_dom"/>
</dbReference>
<evidence type="ECO:0000256" key="2">
    <source>
        <dbReference type="ARBA" id="ARBA00006432"/>
    </source>
</evidence>
<dbReference type="FunFam" id="1.10.1200.10:FF:000005">
    <property type="entry name" value="Nonribosomal peptide synthetase 1"/>
    <property type="match status" value="1"/>
</dbReference>
<dbReference type="Gene3D" id="3.30.300.30">
    <property type="match status" value="1"/>
</dbReference>
<feature type="domain" description="Carrier" evidence="5">
    <location>
        <begin position="779"/>
        <end position="854"/>
    </location>
</feature>
<dbReference type="SUPFAM" id="SSF56801">
    <property type="entry name" value="Acetyl-CoA synthetase-like"/>
    <property type="match status" value="1"/>
</dbReference>
<dbReference type="PANTHER" id="PTHR45527:SF1">
    <property type="entry name" value="FATTY ACID SYNTHASE"/>
    <property type="match status" value="1"/>
</dbReference>
<protein>
    <submittedName>
        <fullName evidence="6">Amino acid adenylation domain-containing protein</fullName>
    </submittedName>
</protein>
<dbReference type="Gene3D" id="3.30.559.30">
    <property type="entry name" value="Nonribosomal peptide synthetase, condensation domain"/>
    <property type="match status" value="1"/>
</dbReference>
<evidence type="ECO:0000259" key="5">
    <source>
        <dbReference type="PROSITE" id="PS50075"/>
    </source>
</evidence>
<evidence type="ECO:0000313" key="6">
    <source>
        <dbReference type="EMBL" id="QEC64366.1"/>
    </source>
</evidence>
<dbReference type="Gene3D" id="3.40.50.980">
    <property type="match status" value="2"/>
</dbReference>
<dbReference type="InterPro" id="IPR020806">
    <property type="entry name" value="PKS_PP-bd"/>
</dbReference>
<dbReference type="Gene3D" id="1.10.1200.10">
    <property type="entry name" value="ACP-like"/>
    <property type="match status" value="1"/>
</dbReference>
<comment type="similarity">
    <text evidence="2">Belongs to the ATP-dependent AMP-binding enzyme family.</text>
</comment>
<dbReference type="AlphaFoldDB" id="A0A5B8V1E2"/>
<proteinExistence type="inferred from homology"/>
<keyword evidence="3" id="KW-0596">Phosphopantetheine</keyword>
<keyword evidence="4" id="KW-0597">Phosphoprotein</keyword>
<dbReference type="Gene3D" id="2.30.38.10">
    <property type="entry name" value="Luciferase, Domain 3"/>
    <property type="match status" value="1"/>
</dbReference>
<sequence>MLDLILSDEKSYDVEIGYWKEKLQGAAPVLLTTDFSRTSAAGGNNASFEFTIDKKIIEKLGAFGEKPDAELFANLLAAFKVLLYRYSNQEDICVGNIIVRKVENENPGDAALNVLALRDSLTGEDAYNDFLNRVKNTTVEAYQNQRVPFDTVLSSLAKDHKGPNPLFNTTFSLQSEVNEAVKKEAAKYDISLVINNSVSGVSAELFYNVNLFKKGTIERMAGHYEQLLRSIGEDTENKTGALPMLTPAEIEDIQVKFNDTLTYYPAEKTLVDIFEEQVAKTPEGIALRQHDKTLTYSELNKKANQLAHFLIGHGVQRTDNIGIIATRGFDMIIGMFGIMKAGGAYVPIDPEYPIDRQEYILQNSAAIKVIADGDYPLQDLVPPEQFIRINTLDFSGYSAENPGLEIDSKQLGYTIYTSGSTGRPKGVMIEHHSAVNLCLWVNKEYSISSEDKLLFITSMCFDLSVYDIFGILAAGGSVVIVEQQELMDVPKLKDMMLNYGITFWDSVPTTMDYLVRELESRDQDYIQETLRVVFMSGDWIPVNLPDRIKKYFPKTKVISLGGATEGTVWSNFFPVNEVGKDWNSIPYGRPLANNFFYILNDQLQPQPVGIPGELYIGGVGVARGYANDEAKTNYSFVKDPFNNKAGGRMYRTGDLGRMLPSLNMEFIGRKDNQVKIRGYRIELGEIESVLGQCDVVRQAVVLAKDDKDKKKRLVSYVVGKGDYSRDKVIDFLKAKLPDYMVPTLWMELDELPLTSNNKIDRKSLPDFDAEEQQKDNYVAPRTETEQAVAEIWKAVLKLQRVGIDDNFFDIGGHSLLAVQIMTRIEKKLGKKHAIAVLFQYPTVAQLSAFIEKEDTRNIKWRTIVPIKATGSKMPLYIVHGAGLNVLNFHDLASHVDAEQPVFGVQGIGLDGEDASFNNIEDIASFYTDELLKHNPAGPYAIAGYSIGGFLAVEMARKLQAMGKEVKELIIFDTDADNARETEPWYVITPKIVKRYLPRFLGGKKSLRKQLAYKFRSNKEVLTNKVGLQEKPESAEYYALLDSIKQRYFAAFKDYKLTPLNIDIQLFKADFNDHYNDDEIYLGWKKYTTKEVKRYLVPGNHLTMMVPPNVSSLAEGLQEVLNNA</sequence>
<dbReference type="EMBL" id="CP042436">
    <property type="protein sequence ID" value="QEC64366.1"/>
    <property type="molecule type" value="Genomic_DNA"/>
</dbReference>
<dbReference type="InterPro" id="IPR045851">
    <property type="entry name" value="AMP-bd_C_sf"/>
</dbReference>
<dbReference type="InterPro" id="IPR029058">
    <property type="entry name" value="AB_hydrolase_fold"/>
</dbReference>
<dbReference type="Gene3D" id="3.40.50.1820">
    <property type="entry name" value="alpha/beta hydrolase"/>
    <property type="match status" value="1"/>
</dbReference>